<dbReference type="SMART" id="SM00052">
    <property type="entry name" value="EAL"/>
    <property type="match status" value="1"/>
</dbReference>
<accession>W4M0Q7</accession>
<feature type="domain" description="EAL" evidence="5">
    <location>
        <begin position="418"/>
        <end position="671"/>
    </location>
</feature>
<dbReference type="Pfam" id="PF00563">
    <property type="entry name" value="EAL"/>
    <property type="match status" value="1"/>
</dbReference>
<dbReference type="InterPro" id="IPR035919">
    <property type="entry name" value="EAL_sf"/>
</dbReference>
<dbReference type="Proteomes" id="UP000019140">
    <property type="component" value="Unassembled WGS sequence"/>
</dbReference>
<evidence type="ECO:0000313" key="8">
    <source>
        <dbReference type="Proteomes" id="UP000019140"/>
    </source>
</evidence>
<dbReference type="SMART" id="SM00448">
    <property type="entry name" value="REC"/>
    <property type="match status" value="1"/>
</dbReference>
<dbReference type="AlphaFoldDB" id="W4M0Q7"/>
<organism evidence="7 8">
    <name type="scientific">Candidatus Entotheonella gemina</name>
    <dbReference type="NCBI Taxonomy" id="1429439"/>
    <lineage>
        <taxon>Bacteria</taxon>
        <taxon>Pseudomonadati</taxon>
        <taxon>Nitrospinota/Tectimicrobiota group</taxon>
        <taxon>Candidatus Tectimicrobiota</taxon>
        <taxon>Candidatus Entotheonellia</taxon>
        <taxon>Candidatus Entotheonellales</taxon>
        <taxon>Candidatus Entotheonellaceae</taxon>
        <taxon>Candidatus Entotheonella</taxon>
    </lineage>
</organism>
<dbReference type="InterPro" id="IPR052155">
    <property type="entry name" value="Biofilm_reg_signaling"/>
</dbReference>
<comment type="caution">
    <text evidence="7">The sequence shown here is derived from an EMBL/GenBank/DDBJ whole genome shotgun (WGS) entry which is preliminary data.</text>
</comment>
<dbReference type="PROSITE" id="PS50887">
    <property type="entry name" value="GGDEF"/>
    <property type="match status" value="1"/>
</dbReference>
<evidence type="ECO:0000256" key="1">
    <source>
        <dbReference type="PROSITE-ProRule" id="PRU00169"/>
    </source>
</evidence>
<keyword evidence="3" id="KW-1133">Transmembrane helix</keyword>
<evidence type="ECO:0000313" key="7">
    <source>
        <dbReference type="EMBL" id="ETX03909.1"/>
    </source>
</evidence>
<dbReference type="InterPro" id="IPR043128">
    <property type="entry name" value="Rev_trsase/Diguanyl_cyclase"/>
</dbReference>
<dbReference type="PROSITE" id="PS50883">
    <property type="entry name" value="EAL"/>
    <property type="match status" value="1"/>
</dbReference>
<dbReference type="SMART" id="SM00267">
    <property type="entry name" value="GGDEF"/>
    <property type="match status" value="1"/>
</dbReference>
<dbReference type="SUPFAM" id="SSF52172">
    <property type="entry name" value="CheY-like"/>
    <property type="match status" value="1"/>
</dbReference>
<feature type="region of interest" description="Disordered" evidence="2">
    <location>
        <begin position="29"/>
        <end position="99"/>
    </location>
</feature>
<feature type="domain" description="GGDEF" evidence="6">
    <location>
        <begin position="266"/>
        <end position="409"/>
    </location>
</feature>
<evidence type="ECO:0008006" key="9">
    <source>
        <dbReference type="Google" id="ProtNLM"/>
    </source>
</evidence>
<evidence type="ECO:0000259" key="5">
    <source>
        <dbReference type="PROSITE" id="PS50883"/>
    </source>
</evidence>
<dbReference type="NCBIfam" id="TIGR00254">
    <property type="entry name" value="GGDEF"/>
    <property type="match status" value="1"/>
</dbReference>
<dbReference type="Pfam" id="PF00990">
    <property type="entry name" value="GGDEF"/>
    <property type="match status" value="1"/>
</dbReference>
<keyword evidence="1" id="KW-0597">Phosphoprotein</keyword>
<dbReference type="PROSITE" id="PS50110">
    <property type="entry name" value="RESPONSE_REGULATORY"/>
    <property type="match status" value="1"/>
</dbReference>
<feature type="transmembrane region" description="Helical" evidence="3">
    <location>
        <begin position="6"/>
        <end position="24"/>
    </location>
</feature>
<dbReference type="PANTHER" id="PTHR44757">
    <property type="entry name" value="DIGUANYLATE CYCLASE DGCP"/>
    <property type="match status" value="1"/>
</dbReference>
<evidence type="ECO:0000256" key="2">
    <source>
        <dbReference type="SAM" id="MobiDB-lite"/>
    </source>
</evidence>
<dbReference type="HOGENOM" id="CLU_000445_70_50_7"/>
<evidence type="ECO:0000256" key="3">
    <source>
        <dbReference type="SAM" id="Phobius"/>
    </source>
</evidence>
<dbReference type="SUPFAM" id="SSF141868">
    <property type="entry name" value="EAL domain-like"/>
    <property type="match status" value="1"/>
</dbReference>
<name>W4M0Q7_9BACT</name>
<feature type="domain" description="Response regulatory" evidence="4">
    <location>
        <begin position="109"/>
        <end position="226"/>
    </location>
</feature>
<dbReference type="InterPro" id="IPR001789">
    <property type="entry name" value="Sig_transdc_resp-reg_receiver"/>
</dbReference>
<feature type="compositionally biased region" description="Basic and acidic residues" evidence="2">
    <location>
        <begin position="65"/>
        <end position="80"/>
    </location>
</feature>
<dbReference type="Gene3D" id="3.20.20.450">
    <property type="entry name" value="EAL domain"/>
    <property type="match status" value="1"/>
</dbReference>
<keyword evidence="3" id="KW-0472">Membrane</keyword>
<dbReference type="InterPro" id="IPR011006">
    <property type="entry name" value="CheY-like_superfamily"/>
</dbReference>
<proteinExistence type="predicted"/>
<dbReference type="InterPro" id="IPR001633">
    <property type="entry name" value="EAL_dom"/>
</dbReference>
<dbReference type="EMBL" id="AZHX01001357">
    <property type="protein sequence ID" value="ETX03909.1"/>
    <property type="molecule type" value="Genomic_DNA"/>
</dbReference>
<dbReference type="InterPro" id="IPR029787">
    <property type="entry name" value="Nucleotide_cyclase"/>
</dbReference>
<dbReference type="CDD" id="cd01949">
    <property type="entry name" value="GGDEF"/>
    <property type="match status" value="1"/>
</dbReference>
<dbReference type="CDD" id="cd01948">
    <property type="entry name" value="EAL"/>
    <property type="match status" value="1"/>
</dbReference>
<dbReference type="SUPFAM" id="SSF55073">
    <property type="entry name" value="Nucleotide cyclase"/>
    <property type="match status" value="1"/>
</dbReference>
<dbReference type="Gene3D" id="3.40.50.2300">
    <property type="match status" value="1"/>
</dbReference>
<gene>
    <name evidence="7" type="ORF">ETSY2_31870</name>
</gene>
<dbReference type="GO" id="GO:0000160">
    <property type="term" value="P:phosphorelay signal transduction system"/>
    <property type="evidence" value="ECO:0007669"/>
    <property type="project" value="InterPro"/>
</dbReference>
<sequence>MSDFTILSIIATGLIAVAVIIYVYQKKPKPTHTPAAKPQPTPHPNHETPRAAKPQPTSSATAHVKPSEHETDSPMRKEPVMPKSAGPVTLAANTRPDFSTPEPSLLDAKIMLIDDEPTTLDVLQALLEDAGYQYFITTIQSEQALDIIVNDNPDVVLTDLHMPLVNGFDIVKSMRADIRLQHLPVIVLTSDDNAKTKLQALQLGATDFLAKPVDPSELTLRLRNTLEAKAHQDRLANYDATTGLPNRRMLMSHLDRALQRAVRDTKTGAVLHISLDRFKQVNETLGYSAGDVLLKTIAQRLESVLQARLHLRNQGAAKPLLSRMRGDEFIVLLPEIGGPMHADQLARYLLEALGEPFHVNNHNLTVSAGIGIAMFPADGADIETLLKHVDVTTNHTKQKGSNTYAFYSQDMNTKALQRFSLESQLPKALERDELQLYYQPQVELKTGRVLGAEVLLYWQHPELGVLSPAQFMPLAEDMGLIANLGEWALHTACQQAKTWQASGYVLNMGLNVSGQQLHDRNFKRMIYRALAKTRLAPQHLTLEFTESMIVQNASEHVDDLHEIKEMGVRLAIDHFGKGYSSLIYLDQFPLDELKIDRAFLEAVKSGSKDAPIITAIIAMAHSLGLSTVVEGVETDRQFTFLRDRGCDAYQGRRFSPLVPEKDFAKLLTRTS</sequence>
<keyword evidence="3" id="KW-0812">Transmembrane</keyword>
<dbReference type="Pfam" id="PF00072">
    <property type="entry name" value="Response_reg"/>
    <property type="match status" value="1"/>
</dbReference>
<feature type="modified residue" description="4-aspartylphosphate" evidence="1">
    <location>
        <position position="159"/>
    </location>
</feature>
<dbReference type="PANTHER" id="PTHR44757:SF2">
    <property type="entry name" value="BIOFILM ARCHITECTURE MAINTENANCE PROTEIN MBAA"/>
    <property type="match status" value="1"/>
</dbReference>
<evidence type="ECO:0000259" key="6">
    <source>
        <dbReference type="PROSITE" id="PS50887"/>
    </source>
</evidence>
<evidence type="ECO:0000259" key="4">
    <source>
        <dbReference type="PROSITE" id="PS50110"/>
    </source>
</evidence>
<reference evidence="7 8" key="1">
    <citation type="journal article" date="2014" name="Nature">
        <title>An environmental bacterial taxon with a large and distinct metabolic repertoire.</title>
        <authorList>
            <person name="Wilson M.C."/>
            <person name="Mori T."/>
            <person name="Ruckert C."/>
            <person name="Uria A.R."/>
            <person name="Helf M.J."/>
            <person name="Takada K."/>
            <person name="Gernert C."/>
            <person name="Steffens U.A."/>
            <person name="Heycke N."/>
            <person name="Schmitt S."/>
            <person name="Rinke C."/>
            <person name="Helfrich E.J."/>
            <person name="Brachmann A.O."/>
            <person name="Gurgui C."/>
            <person name="Wakimoto T."/>
            <person name="Kracht M."/>
            <person name="Crusemann M."/>
            <person name="Hentschel U."/>
            <person name="Abe I."/>
            <person name="Matsunaga S."/>
            <person name="Kalinowski J."/>
            <person name="Takeyama H."/>
            <person name="Piel J."/>
        </authorList>
    </citation>
    <scope>NUCLEOTIDE SEQUENCE [LARGE SCALE GENOMIC DNA]</scope>
    <source>
        <strain evidence="8">TSY2</strain>
    </source>
</reference>
<dbReference type="Gene3D" id="3.30.70.270">
    <property type="match status" value="1"/>
</dbReference>
<keyword evidence="8" id="KW-1185">Reference proteome</keyword>
<protein>
    <recommendedName>
        <fullName evidence="9">Diguanylate cyclase</fullName>
    </recommendedName>
</protein>
<dbReference type="InterPro" id="IPR000160">
    <property type="entry name" value="GGDEF_dom"/>
</dbReference>